<name>A0A6A3I4U8_9STRA</name>
<evidence type="ECO:0000259" key="2">
    <source>
        <dbReference type="Pfam" id="PF05699"/>
    </source>
</evidence>
<gene>
    <name evidence="3" type="ORF">PR001_g25018</name>
</gene>
<organism evidence="3 4">
    <name type="scientific">Phytophthora rubi</name>
    <dbReference type="NCBI Taxonomy" id="129364"/>
    <lineage>
        <taxon>Eukaryota</taxon>
        <taxon>Sar</taxon>
        <taxon>Stramenopiles</taxon>
        <taxon>Oomycota</taxon>
        <taxon>Peronosporomycetes</taxon>
        <taxon>Peronosporales</taxon>
        <taxon>Peronosporaceae</taxon>
        <taxon>Phytophthora</taxon>
    </lineage>
</organism>
<dbReference type="AlphaFoldDB" id="A0A6A3I4U8"/>
<evidence type="ECO:0000313" key="3">
    <source>
        <dbReference type="EMBL" id="KAE8977836.1"/>
    </source>
</evidence>
<reference evidence="3 4" key="1">
    <citation type="submission" date="2018-09" db="EMBL/GenBank/DDBJ databases">
        <title>Genomic investigation of the strawberry pathogen Phytophthora fragariae indicates pathogenicity is determined by transcriptional variation in three key races.</title>
        <authorList>
            <person name="Adams T.M."/>
            <person name="Armitage A.D."/>
            <person name="Sobczyk M.K."/>
            <person name="Bates H.J."/>
            <person name="Dunwell J.M."/>
            <person name="Nellist C.F."/>
            <person name="Harrison R.J."/>
        </authorList>
    </citation>
    <scope>NUCLEOTIDE SEQUENCE [LARGE SCALE GENOMIC DNA]</scope>
    <source>
        <strain evidence="3 4">SCRP249</strain>
    </source>
</reference>
<dbReference type="SUPFAM" id="SSF53098">
    <property type="entry name" value="Ribonuclease H-like"/>
    <property type="match status" value="1"/>
</dbReference>
<comment type="caution">
    <text evidence="3">The sequence shown here is derived from an EMBL/GenBank/DDBJ whole genome shotgun (WGS) entry which is preliminary data.</text>
</comment>
<accession>A0A6A3I4U8</accession>
<dbReference type="Pfam" id="PF05699">
    <property type="entry name" value="Dimer_Tnp_hAT"/>
    <property type="match status" value="1"/>
</dbReference>
<feature type="region of interest" description="Disordered" evidence="1">
    <location>
        <begin position="82"/>
        <end position="106"/>
    </location>
</feature>
<dbReference type="InterPro" id="IPR008906">
    <property type="entry name" value="HATC_C_dom"/>
</dbReference>
<evidence type="ECO:0000313" key="4">
    <source>
        <dbReference type="Proteomes" id="UP000429607"/>
    </source>
</evidence>
<feature type="region of interest" description="Disordered" evidence="1">
    <location>
        <begin position="345"/>
        <end position="368"/>
    </location>
</feature>
<dbReference type="Proteomes" id="UP000429607">
    <property type="component" value="Unassembled WGS sequence"/>
</dbReference>
<feature type="compositionally biased region" description="Polar residues" evidence="1">
    <location>
        <begin position="350"/>
        <end position="368"/>
    </location>
</feature>
<dbReference type="GO" id="GO:0046983">
    <property type="term" value="F:protein dimerization activity"/>
    <property type="evidence" value="ECO:0007669"/>
    <property type="project" value="InterPro"/>
</dbReference>
<dbReference type="EMBL" id="QXFV01003320">
    <property type="protein sequence ID" value="KAE8977836.1"/>
    <property type="molecule type" value="Genomic_DNA"/>
</dbReference>
<sequence length="368" mass="42412">MGHPPSDERLEFTNLEISCGNGMFWHICKHCDRAYEASKQPTGTYALSEPKKMKGRIETFKSHLKHCPHFIAYVKAHANANPLPGDDSARSTSNGSRFHADDVLSQVNPKRQKRIDEYFVGISEEEERNQLNRHLLEFQADSNLPESYVELKTLSRLLEFAQKMKAAVLPLPPRKTRFNRKSEDRLYEDLHNWIKGEDDTILPFAGFSSLHNYWDCMQSDMPDSKLPVLAITILSIAVNTATCERYFSELALIHTAKRNRMSPEKAQKLALVRKRVRESNACGDRSKSSHLRRLTDPKERTRLRDRDDRFECNTNEEEEEETFVGPDGAFEYWRMVLCELEGDDDPPVALNNNDTYDTSTSQARRLAQ</sequence>
<evidence type="ECO:0000256" key="1">
    <source>
        <dbReference type="SAM" id="MobiDB-lite"/>
    </source>
</evidence>
<dbReference type="InterPro" id="IPR012337">
    <property type="entry name" value="RNaseH-like_sf"/>
</dbReference>
<proteinExistence type="predicted"/>
<protein>
    <recommendedName>
        <fullName evidence="2">HAT C-terminal dimerisation domain-containing protein</fullName>
    </recommendedName>
</protein>
<feature type="domain" description="HAT C-terminal dimerisation" evidence="2">
    <location>
        <begin position="208"/>
        <end position="274"/>
    </location>
</feature>